<dbReference type="GO" id="GO:0005524">
    <property type="term" value="F:ATP binding"/>
    <property type="evidence" value="ECO:0007669"/>
    <property type="project" value="UniProtKB-KW"/>
</dbReference>
<dbReference type="FunFam" id="2.40.50.140:FF:000132">
    <property type="entry name" value="Aspartyl-tRNA synthetase, cytoplasmic"/>
    <property type="match status" value="1"/>
</dbReference>
<dbReference type="GO" id="GO:0003723">
    <property type="term" value="F:RNA binding"/>
    <property type="evidence" value="ECO:0007669"/>
    <property type="project" value="TreeGrafter"/>
</dbReference>
<evidence type="ECO:0000256" key="3">
    <source>
        <dbReference type="ARBA" id="ARBA00012841"/>
    </source>
</evidence>
<evidence type="ECO:0000256" key="7">
    <source>
        <dbReference type="ARBA" id="ARBA00022741"/>
    </source>
</evidence>
<evidence type="ECO:0000256" key="11">
    <source>
        <dbReference type="ARBA" id="ARBA00033155"/>
    </source>
</evidence>
<evidence type="ECO:0000256" key="5">
    <source>
        <dbReference type="ARBA" id="ARBA00022490"/>
    </source>
</evidence>
<dbReference type="EMBL" id="ML121588">
    <property type="protein sequence ID" value="RPB19458.1"/>
    <property type="molecule type" value="Genomic_DNA"/>
</dbReference>
<dbReference type="CDD" id="cd04320">
    <property type="entry name" value="AspRS_cyto_N"/>
    <property type="match status" value="1"/>
</dbReference>
<dbReference type="GO" id="GO:0004815">
    <property type="term" value="F:aspartate-tRNA ligase activity"/>
    <property type="evidence" value="ECO:0007669"/>
    <property type="project" value="UniProtKB-EC"/>
</dbReference>
<evidence type="ECO:0000256" key="2">
    <source>
        <dbReference type="ARBA" id="ARBA00005312"/>
    </source>
</evidence>
<dbReference type="InterPro" id="IPR006195">
    <property type="entry name" value="aa-tRNA-synth_II"/>
</dbReference>
<keyword evidence="7" id="KW-0547">Nucleotide-binding</keyword>
<dbReference type="Proteomes" id="UP000267821">
    <property type="component" value="Unassembled WGS sequence"/>
</dbReference>
<evidence type="ECO:0000313" key="16">
    <source>
        <dbReference type="Proteomes" id="UP000267821"/>
    </source>
</evidence>
<evidence type="ECO:0000256" key="10">
    <source>
        <dbReference type="ARBA" id="ARBA00023146"/>
    </source>
</evidence>
<feature type="compositionally biased region" description="Basic and acidic residues" evidence="13">
    <location>
        <begin position="28"/>
        <end position="53"/>
    </location>
</feature>
<evidence type="ECO:0000259" key="14">
    <source>
        <dbReference type="PROSITE" id="PS50862"/>
    </source>
</evidence>
<dbReference type="InterPro" id="IPR004364">
    <property type="entry name" value="Aa-tRNA-synt_II"/>
</dbReference>
<dbReference type="InterPro" id="IPR004523">
    <property type="entry name" value="Asp-tRNA_synthase_2"/>
</dbReference>
<dbReference type="GO" id="GO:0017101">
    <property type="term" value="C:aminoacyl-tRNA synthetase multienzyme complex"/>
    <property type="evidence" value="ECO:0007669"/>
    <property type="project" value="TreeGrafter"/>
</dbReference>
<dbReference type="NCBIfam" id="NF003483">
    <property type="entry name" value="PRK05159.1"/>
    <property type="match status" value="1"/>
</dbReference>
<dbReference type="InParanoid" id="A0A3N4LCK7"/>
<comment type="catalytic activity">
    <reaction evidence="12">
        <text>tRNA(Asp) + L-aspartate + ATP = L-aspartyl-tRNA(Asp) + AMP + diphosphate</text>
        <dbReference type="Rhea" id="RHEA:19649"/>
        <dbReference type="Rhea" id="RHEA-COMP:9660"/>
        <dbReference type="Rhea" id="RHEA-COMP:9678"/>
        <dbReference type="ChEBI" id="CHEBI:29991"/>
        <dbReference type="ChEBI" id="CHEBI:30616"/>
        <dbReference type="ChEBI" id="CHEBI:33019"/>
        <dbReference type="ChEBI" id="CHEBI:78442"/>
        <dbReference type="ChEBI" id="CHEBI:78516"/>
        <dbReference type="ChEBI" id="CHEBI:456215"/>
        <dbReference type="EC" id="6.1.1.12"/>
    </reaction>
</comment>
<dbReference type="EC" id="6.1.1.12" evidence="3"/>
<evidence type="ECO:0000256" key="6">
    <source>
        <dbReference type="ARBA" id="ARBA00022598"/>
    </source>
</evidence>
<dbReference type="GO" id="GO:0005829">
    <property type="term" value="C:cytosol"/>
    <property type="evidence" value="ECO:0007669"/>
    <property type="project" value="TreeGrafter"/>
</dbReference>
<dbReference type="PANTHER" id="PTHR43450:SF1">
    <property type="entry name" value="ASPARTATE--TRNA LIGASE, CYTOPLASMIC"/>
    <property type="match status" value="1"/>
</dbReference>
<dbReference type="AlphaFoldDB" id="A0A3N4LCK7"/>
<dbReference type="STRING" id="1051890.A0A3N4LCK7"/>
<evidence type="ECO:0000256" key="1">
    <source>
        <dbReference type="ARBA" id="ARBA00004496"/>
    </source>
</evidence>
<evidence type="ECO:0000256" key="12">
    <source>
        <dbReference type="ARBA" id="ARBA00047904"/>
    </source>
</evidence>
<dbReference type="PRINTS" id="PR01042">
    <property type="entry name" value="TRNASYNTHASP"/>
</dbReference>
<evidence type="ECO:0000256" key="8">
    <source>
        <dbReference type="ARBA" id="ARBA00022840"/>
    </source>
</evidence>
<dbReference type="InterPro" id="IPR012340">
    <property type="entry name" value="NA-bd_OB-fold"/>
</dbReference>
<comment type="subcellular location">
    <subcellularLocation>
        <location evidence="1">Cytoplasm</location>
    </subcellularLocation>
</comment>
<dbReference type="HAMAP" id="MF_02075">
    <property type="entry name" value="Asp_tRNA_synth_type2"/>
    <property type="match status" value="1"/>
</dbReference>
<dbReference type="FunFam" id="3.30.930.10:FF:000013">
    <property type="entry name" value="Aspartate--tRNA ligase, cytoplasmic"/>
    <property type="match status" value="1"/>
</dbReference>
<dbReference type="Gene3D" id="2.40.50.140">
    <property type="entry name" value="Nucleic acid-binding proteins"/>
    <property type="match status" value="1"/>
</dbReference>
<dbReference type="Gene3D" id="3.30.930.10">
    <property type="entry name" value="Bira Bifunctional Protein, Domain 2"/>
    <property type="match status" value="1"/>
</dbReference>
<dbReference type="OrthoDB" id="372395at2759"/>
<keyword evidence="9" id="KW-0648">Protein biosynthesis</keyword>
<keyword evidence="16" id="KW-1185">Reference proteome</keyword>
<evidence type="ECO:0000256" key="4">
    <source>
        <dbReference type="ARBA" id="ARBA00018853"/>
    </source>
</evidence>
<dbReference type="SUPFAM" id="SSF50249">
    <property type="entry name" value="Nucleic acid-binding proteins"/>
    <property type="match status" value="1"/>
</dbReference>
<dbReference type="GO" id="GO:0006422">
    <property type="term" value="P:aspartyl-tRNA aminoacylation"/>
    <property type="evidence" value="ECO:0007669"/>
    <property type="project" value="InterPro"/>
</dbReference>
<evidence type="ECO:0000313" key="15">
    <source>
        <dbReference type="EMBL" id="RPB19458.1"/>
    </source>
</evidence>
<dbReference type="FunCoup" id="A0A3N4LCK7">
    <property type="interactions" value="1221"/>
</dbReference>
<dbReference type="SUPFAM" id="SSF55681">
    <property type="entry name" value="Class II aaRS and biotin synthetases"/>
    <property type="match status" value="1"/>
</dbReference>
<protein>
    <recommendedName>
        <fullName evidence="4">Aspartate--tRNA ligase, cytoplasmic</fullName>
        <ecNumber evidence="3">6.1.1.12</ecNumber>
    </recommendedName>
    <alternativeName>
        <fullName evidence="11">Aspartyl-tRNA synthetase</fullName>
    </alternativeName>
</protein>
<name>A0A3N4LCK7_9PEZI</name>
<keyword evidence="8" id="KW-0067">ATP-binding</keyword>
<comment type="similarity">
    <text evidence="2">Belongs to the class-II aminoacyl-tRNA synthetase family. Type 2 subfamily.</text>
</comment>
<keyword evidence="10 15" id="KW-0030">Aminoacyl-tRNA synthetase</keyword>
<gene>
    <name evidence="15" type="ORF">L211DRAFT_853111</name>
</gene>
<accession>A0A3N4LCK7</accession>
<dbReference type="Pfam" id="PF00152">
    <property type="entry name" value="tRNA-synt_2"/>
    <property type="match status" value="1"/>
</dbReference>
<dbReference type="PROSITE" id="PS50862">
    <property type="entry name" value="AA_TRNA_LIGASE_II"/>
    <property type="match status" value="1"/>
</dbReference>
<reference evidence="15 16" key="1">
    <citation type="journal article" date="2018" name="Nat. Ecol. Evol.">
        <title>Pezizomycetes genomes reveal the molecular basis of ectomycorrhizal truffle lifestyle.</title>
        <authorList>
            <person name="Murat C."/>
            <person name="Payen T."/>
            <person name="Noel B."/>
            <person name="Kuo A."/>
            <person name="Morin E."/>
            <person name="Chen J."/>
            <person name="Kohler A."/>
            <person name="Krizsan K."/>
            <person name="Balestrini R."/>
            <person name="Da Silva C."/>
            <person name="Montanini B."/>
            <person name="Hainaut M."/>
            <person name="Levati E."/>
            <person name="Barry K.W."/>
            <person name="Belfiori B."/>
            <person name="Cichocki N."/>
            <person name="Clum A."/>
            <person name="Dockter R.B."/>
            <person name="Fauchery L."/>
            <person name="Guy J."/>
            <person name="Iotti M."/>
            <person name="Le Tacon F."/>
            <person name="Lindquist E.A."/>
            <person name="Lipzen A."/>
            <person name="Malagnac F."/>
            <person name="Mello A."/>
            <person name="Molinier V."/>
            <person name="Miyauchi S."/>
            <person name="Poulain J."/>
            <person name="Riccioni C."/>
            <person name="Rubini A."/>
            <person name="Sitrit Y."/>
            <person name="Splivallo R."/>
            <person name="Traeger S."/>
            <person name="Wang M."/>
            <person name="Zifcakova L."/>
            <person name="Wipf D."/>
            <person name="Zambonelli A."/>
            <person name="Paolocci F."/>
            <person name="Nowrousian M."/>
            <person name="Ottonello S."/>
            <person name="Baldrian P."/>
            <person name="Spatafora J.W."/>
            <person name="Henrissat B."/>
            <person name="Nagy L.G."/>
            <person name="Aury J.M."/>
            <person name="Wincker P."/>
            <person name="Grigoriev I.V."/>
            <person name="Bonfante P."/>
            <person name="Martin F.M."/>
        </authorList>
    </citation>
    <scope>NUCLEOTIDE SEQUENCE [LARGE SCALE GENOMIC DNA]</scope>
    <source>
        <strain evidence="15 16">ATCC MYA-4762</strain>
    </source>
</reference>
<dbReference type="NCBIfam" id="TIGR00458">
    <property type="entry name" value="aspS_nondisc"/>
    <property type="match status" value="1"/>
</dbReference>
<keyword evidence="5" id="KW-0963">Cytoplasm</keyword>
<feature type="domain" description="Aminoacyl-transfer RNA synthetases class-II family profile" evidence="14">
    <location>
        <begin position="237"/>
        <end position="558"/>
    </location>
</feature>
<evidence type="ECO:0000256" key="9">
    <source>
        <dbReference type="ARBA" id="ARBA00022917"/>
    </source>
</evidence>
<organism evidence="15 16">
    <name type="scientific">Terfezia boudieri ATCC MYA-4762</name>
    <dbReference type="NCBI Taxonomy" id="1051890"/>
    <lineage>
        <taxon>Eukaryota</taxon>
        <taxon>Fungi</taxon>
        <taxon>Dikarya</taxon>
        <taxon>Ascomycota</taxon>
        <taxon>Pezizomycotina</taxon>
        <taxon>Pezizomycetes</taxon>
        <taxon>Pezizales</taxon>
        <taxon>Pezizaceae</taxon>
        <taxon>Terfezia</taxon>
    </lineage>
</organism>
<keyword evidence="6" id="KW-0436">Ligase</keyword>
<dbReference type="InterPro" id="IPR045864">
    <property type="entry name" value="aa-tRNA-synth_II/BPL/LPL"/>
</dbReference>
<feature type="region of interest" description="Disordered" evidence="13">
    <location>
        <begin position="1"/>
        <end position="53"/>
    </location>
</feature>
<sequence>MSTEPKPAEELTLGEDDKPLSKSALKKLAKEKEKAERAAKRLAEEATAKAEREAANVDHATANYGTLPMVQSTQRTGEKRVKIGELFVQDAGKEVLFRARMQNARAQGAKMCFMELRQQMHSIQALVVANAEGTISKQMVKWAAGINVESIVLVRGVVAKVSEPVKSASITDIEIHVKQAFIIGEAEPQLPIQFSDASRPDLKEGEEENVAAPTVKLATKLDNRFIDLRTAANQSIFRISSGVCTLFKEFLLSKGFIETHTPKLIAAASEGGANVFKVTYFKQDAYLAQSPQLYKQMLIAGDMERVFEIAPVFRAENSQTHRHMTEVYLAEAPITMFTGLDLEMAFEEHYHEVLDVLEELFLYIFNGLKTKFAHEIATVRKQYPVEEFIFPEPGKVPRLTFAEGIALLRTVPGREDLPDGEDLSTENERILGGLVKEKYGYDFYILDKFPLSVRPFYTMPDPENPKLSNSYDFFMRGEEILSGAQRVHDSKCLAQRMKELGVDPDGPGLKDYVDAFRFGAPPHAGGGIGLERVVFLWLGLGNIRKASAFPRDPVRLRP</sequence>
<dbReference type="CDD" id="cd00776">
    <property type="entry name" value="AsxRS_core"/>
    <property type="match status" value="1"/>
</dbReference>
<dbReference type="PANTHER" id="PTHR43450">
    <property type="entry name" value="ASPARTYL-TRNA SYNTHETASE"/>
    <property type="match status" value="1"/>
</dbReference>
<dbReference type="InterPro" id="IPR002312">
    <property type="entry name" value="Asp/Asn-tRNA-synth_IIb"/>
</dbReference>
<evidence type="ECO:0000256" key="13">
    <source>
        <dbReference type="SAM" id="MobiDB-lite"/>
    </source>
</evidence>
<proteinExistence type="inferred from homology"/>